<evidence type="ECO:0000259" key="6">
    <source>
        <dbReference type="Pfam" id="PF14378"/>
    </source>
</evidence>
<evidence type="ECO:0000313" key="8">
    <source>
        <dbReference type="Proteomes" id="UP000481861"/>
    </source>
</evidence>
<gene>
    <name evidence="7" type="ORF">BDV95DRAFT_470471</name>
</gene>
<dbReference type="EMBL" id="JAADJZ010000007">
    <property type="protein sequence ID" value="KAF2873476.1"/>
    <property type="molecule type" value="Genomic_DNA"/>
</dbReference>
<feature type="domain" description="Inositolphosphotransferase Aur1/Ipt1" evidence="6">
    <location>
        <begin position="255"/>
        <end position="293"/>
    </location>
</feature>
<feature type="transmembrane region" description="Helical" evidence="5">
    <location>
        <begin position="96"/>
        <end position="117"/>
    </location>
</feature>
<evidence type="ECO:0000313" key="7">
    <source>
        <dbReference type="EMBL" id="KAF2873476.1"/>
    </source>
</evidence>
<keyword evidence="2 5" id="KW-0812">Transmembrane</keyword>
<dbReference type="AlphaFoldDB" id="A0A7C8MAT2"/>
<name>A0A7C8MAT2_9PLEO</name>
<feature type="domain" description="Inositolphosphotransferase Aur1/Ipt1" evidence="6">
    <location>
        <begin position="65"/>
        <end position="218"/>
    </location>
</feature>
<dbReference type="PANTHER" id="PTHR31310:SF7">
    <property type="entry name" value="PA-PHOSPHATASE RELATED-FAMILY PROTEIN DDB_G0268928"/>
    <property type="match status" value="1"/>
</dbReference>
<keyword evidence="8" id="KW-1185">Reference proteome</keyword>
<sequence length="320" mass="36606">VKSEIWSPDTHRFHDGFLSKVLRKYPFSVEVLYGMLVYCIYHLTRLFTSATSTAAIARAHAEQTVHLEHRLQLFSELPIHNYFLRHPLLLRWANEITASMHMHATIIFLVGLFYYTTTRNRLDAPPAGPRLYEACRRAMVLASLVAFDVATIWPCMPPRLLVEAVGVTGEEEWRTFRFSRTVPSSDFQGASSLWNRTRYAAMPSLQFAYALLIGLTIFWLPLASRTRRRYGFYTLRFPCTHRCLRLRLPSRLRLLCCTIGLAYPAVIFVATIATANHFVLDTVVGAVLCAVAWKGNKIMLNLLPVEDSLFMLAAVHKPER</sequence>
<feature type="transmembrane region" description="Helical" evidence="5">
    <location>
        <begin position="25"/>
        <end position="43"/>
    </location>
</feature>
<evidence type="ECO:0000256" key="3">
    <source>
        <dbReference type="ARBA" id="ARBA00022989"/>
    </source>
</evidence>
<dbReference type="PANTHER" id="PTHR31310">
    <property type="match status" value="1"/>
</dbReference>
<evidence type="ECO:0000256" key="5">
    <source>
        <dbReference type="SAM" id="Phobius"/>
    </source>
</evidence>
<organism evidence="7 8">
    <name type="scientific">Massariosphaeria phaeospora</name>
    <dbReference type="NCBI Taxonomy" id="100035"/>
    <lineage>
        <taxon>Eukaryota</taxon>
        <taxon>Fungi</taxon>
        <taxon>Dikarya</taxon>
        <taxon>Ascomycota</taxon>
        <taxon>Pezizomycotina</taxon>
        <taxon>Dothideomycetes</taxon>
        <taxon>Pleosporomycetidae</taxon>
        <taxon>Pleosporales</taxon>
        <taxon>Pleosporales incertae sedis</taxon>
        <taxon>Massariosphaeria</taxon>
    </lineage>
</organism>
<feature type="non-terminal residue" evidence="7">
    <location>
        <position position="1"/>
    </location>
</feature>
<reference evidence="7 8" key="1">
    <citation type="submission" date="2020-01" db="EMBL/GenBank/DDBJ databases">
        <authorList>
            <consortium name="DOE Joint Genome Institute"/>
            <person name="Haridas S."/>
            <person name="Albert R."/>
            <person name="Binder M."/>
            <person name="Bloem J."/>
            <person name="Labutti K."/>
            <person name="Salamov A."/>
            <person name="Andreopoulos B."/>
            <person name="Baker S.E."/>
            <person name="Barry K."/>
            <person name="Bills G."/>
            <person name="Bluhm B.H."/>
            <person name="Cannon C."/>
            <person name="Castanera R."/>
            <person name="Culley D.E."/>
            <person name="Daum C."/>
            <person name="Ezra D."/>
            <person name="Gonzalez J.B."/>
            <person name="Henrissat B."/>
            <person name="Kuo A."/>
            <person name="Liang C."/>
            <person name="Lipzen A."/>
            <person name="Lutzoni F."/>
            <person name="Magnuson J."/>
            <person name="Mondo S."/>
            <person name="Nolan M."/>
            <person name="Ohm R."/>
            <person name="Pangilinan J."/>
            <person name="Park H.-J.H."/>
            <person name="Ramirez L."/>
            <person name="Alfaro M."/>
            <person name="Sun H."/>
            <person name="Tritt A."/>
            <person name="Yoshinaga Y."/>
            <person name="Zwiers L.-H.L."/>
            <person name="Turgeon B.G."/>
            <person name="Goodwin S.B."/>
            <person name="Spatafora J.W."/>
            <person name="Crous P.W."/>
            <person name="Grigoriev I.V."/>
        </authorList>
    </citation>
    <scope>NUCLEOTIDE SEQUENCE [LARGE SCALE GENOMIC DNA]</scope>
    <source>
        <strain evidence="7 8">CBS 611.86</strain>
    </source>
</reference>
<proteinExistence type="predicted"/>
<keyword evidence="3 5" id="KW-1133">Transmembrane helix</keyword>
<dbReference type="Pfam" id="PF14378">
    <property type="entry name" value="PAP2_3"/>
    <property type="match status" value="2"/>
</dbReference>
<feature type="transmembrane region" description="Helical" evidence="5">
    <location>
        <begin position="252"/>
        <end position="272"/>
    </location>
</feature>
<dbReference type="InterPro" id="IPR026841">
    <property type="entry name" value="Aur1/Ipt1"/>
</dbReference>
<comment type="caution">
    <text evidence="7">The sequence shown here is derived from an EMBL/GenBank/DDBJ whole genome shotgun (WGS) entry which is preliminary data.</text>
</comment>
<evidence type="ECO:0000256" key="4">
    <source>
        <dbReference type="ARBA" id="ARBA00023136"/>
    </source>
</evidence>
<dbReference type="InterPro" id="IPR052185">
    <property type="entry name" value="IPC_Synthase-Related"/>
</dbReference>
<protein>
    <recommendedName>
        <fullName evidence="6">Inositolphosphotransferase Aur1/Ipt1 domain-containing protein</fullName>
    </recommendedName>
</protein>
<feature type="transmembrane region" description="Helical" evidence="5">
    <location>
        <begin position="138"/>
        <end position="156"/>
    </location>
</feature>
<accession>A0A7C8MAT2</accession>
<keyword evidence="4 5" id="KW-0472">Membrane</keyword>
<feature type="non-terminal residue" evidence="7">
    <location>
        <position position="320"/>
    </location>
</feature>
<dbReference type="GO" id="GO:0016020">
    <property type="term" value="C:membrane"/>
    <property type="evidence" value="ECO:0007669"/>
    <property type="project" value="UniProtKB-SubCell"/>
</dbReference>
<dbReference type="OrthoDB" id="2566866at2759"/>
<feature type="transmembrane region" description="Helical" evidence="5">
    <location>
        <begin position="199"/>
        <end position="220"/>
    </location>
</feature>
<evidence type="ECO:0000256" key="2">
    <source>
        <dbReference type="ARBA" id="ARBA00022692"/>
    </source>
</evidence>
<evidence type="ECO:0000256" key="1">
    <source>
        <dbReference type="ARBA" id="ARBA00004141"/>
    </source>
</evidence>
<dbReference type="Proteomes" id="UP000481861">
    <property type="component" value="Unassembled WGS sequence"/>
</dbReference>
<comment type="subcellular location">
    <subcellularLocation>
        <location evidence="1">Membrane</location>
        <topology evidence="1">Multi-pass membrane protein</topology>
    </subcellularLocation>
</comment>